<dbReference type="Proteomes" id="UP001216139">
    <property type="component" value="Chromosome"/>
</dbReference>
<evidence type="ECO:0000256" key="11">
    <source>
        <dbReference type="ARBA" id="ARBA00023237"/>
    </source>
</evidence>
<keyword evidence="4" id="KW-0410">Iron transport</keyword>
<dbReference type="Gene3D" id="2.60.40.1120">
    <property type="entry name" value="Carboxypeptidase-like, regulatory domain"/>
    <property type="match status" value="1"/>
</dbReference>
<dbReference type="InterPro" id="IPR023996">
    <property type="entry name" value="TonB-dep_OMP_SusC/RagA"/>
</dbReference>
<dbReference type="InterPro" id="IPR037066">
    <property type="entry name" value="Plug_dom_sf"/>
</dbReference>
<sequence length="1142" mass="123650">MKITLSQIVITAMVSGITYASPLKAQNMLEKTVTVSLENTNLLDVLNYLQKTDNVKFIYSKNSIDVTKRVSVNFKNQPLKEVLDQVLTTNGIQYSVMKDRIVLGKADESAAPATTGVVTTTETTATETQNAAANTVTGKITDDAGLPIIGATVTEKGTTNGVSAGVDGTFKLNVSGPNAVLVVQFLGYTPKEITVGTQTVINVVLAADVKALNEVVVIGYGTQKKSVVTGAISHVGAKDIQDQQVTRIDQALQGRTSGVNVVQSSGAPGSSPTIRIRGITSINNSNPLYVIDGVVVLNGGLDNVNPNDVESIEVLKDASAAIYGSRASSGVVLVTTKKGKSGAPQLSYSGYVGVQGPVSKVKLADASQYATLRNQSVTNDGGAAPFGNPAQYGTGTNWQNEIFSNNALIQSHNLNISGGTDKSTYYVSFGYLDQDGIVLKDQSNYKRYNFAVNTNSKIKKWLTVGESFTYTYTNSQGSFNTNSEFGGPLSSSLNLDPITPVLQTNQSIAAGYNQYAVKNGAGIPYGISPYVGNEITNPMAYAQTIQGNYNWSHNLLGNAFVEIEPIKGLKIKTQINGKQAFFGSESYTPLYYLNSNNSNTTNQSEYRGSNRNLTWNWDNTATYSKTIGLHNFSVLVGTSAQEQSEVGLGGTYNNIPATSYDQASFNFSLPAANRVASGYENQPYHTASTFGRVTYDYDERYLFTGIIRRDGSSKFGSNNIYGTFPGAEVGWVVTRESFFPKDTFVDFLKLRGSYGSVGNEQSLGTFQYTSIVGSGHNYVFGQDQLGIGYSTSSPSNPDLRWESVHTTDIGLDAVLAHNLNVTIDVYRKLTKGMLEAVPVPGYTGYTASPTANVGNLENKGIELELNYKNNVGAFNYNVGGNISYNKNNVSYLGTIPFYDNGNFQGSAYPLQRTIVGQPVNSFYGFNELGTFKSQAEINAYTHNGTMIQPNAKPGDFKWEDINGDGKIDNNDRKFLGSPLPTWTYGVNFNADYKGFDIKIFGQGVWGNKIFQAYRRLDLPTANYEIAALNAWSPANPSSNYPRLSDSDPNGNLKNPSNFYLQSGAYFRIKTAQIGYNLPKAWLTKADIKRVRVYLSSNNLVTITGYKGFDPEVGDVNGNGIFGVDRGIYPQSRSFLVGLDITL</sequence>
<dbReference type="InterPro" id="IPR023997">
    <property type="entry name" value="TonB-dep_OMP_SusC/RagA_CS"/>
</dbReference>
<evidence type="ECO:0000256" key="7">
    <source>
        <dbReference type="ARBA" id="ARBA00023004"/>
    </source>
</evidence>
<dbReference type="InterPro" id="IPR008969">
    <property type="entry name" value="CarboxyPept-like_regulatory"/>
</dbReference>
<dbReference type="NCBIfam" id="TIGR04056">
    <property type="entry name" value="OMP_RagA_SusC"/>
    <property type="match status" value="1"/>
</dbReference>
<keyword evidence="3 12" id="KW-1134">Transmembrane beta strand</keyword>
<feature type="domain" description="Secretin/TonB short N-terminal" evidence="14">
    <location>
        <begin position="55"/>
        <end position="106"/>
    </location>
</feature>
<dbReference type="RefSeq" id="WP_273629614.1">
    <property type="nucleotide sequence ID" value="NZ_CP117167.1"/>
</dbReference>
<dbReference type="InterPro" id="IPR039426">
    <property type="entry name" value="TonB-dep_rcpt-like"/>
</dbReference>
<dbReference type="SMART" id="SM00965">
    <property type="entry name" value="STN"/>
    <property type="match status" value="1"/>
</dbReference>
<dbReference type="PROSITE" id="PS52016">
    <property type="entry name" value="TONB_DEPENDENT_REC_3"/>
    <property type="match status" value="1"/>
</dbReference>
<dbReference type="InterPro" id="IPR011662">
    <property type="entry name" value="Secretin/TonB_short_N"/>
</dbReference>
<keyword evidence="4" id="KW-0406">Ion transport</keyword>
<dbReference type="Pfam" id="PF13715">
    <property type="entry name" value="CarbopepD_reg_2"/>
    <property type="match status" value="1"/>
</dbReference>
<evidence type="ECO:0000259" key="14">
    <source>
        <dbReference type="SMART" id="SM00965"/>
    </source>
</evidence>
<name>A0ABY7T5A8_9SPHI</name>
<keyword evidence="5 12" id="KW-0812">Transmembrane</keyword>
<dbReference type="Gene3D" id="2.170.130.10">
    <property type="entry name" value="TonB-dependent receptor, plug domain"/>
    <property type="match status" value="1"/>
</dbReference>
<keyword evidence="6" id="KW-0732">Signal</keyword>
<dbReference type="Gene3D" id="2.40.170.20">
    <property type="entry name" value="TonB-dependent receptor, beta-barrel domain"/>
    <property type="match status" value="1"/>
</dbReference>
<evidence type="ECO:0000256" key="9">
    <source>
        <dbReference type="ARBA" id="ARBA00023136"/>
    </source>
</evidence>
<comment type="similarity">
    <text evidence="12 13">Belongs to the TonB-dependent receptor family.</text>
</comment>
<comment type="subcellular location">
    <subcellularLocation>
        <location evidence="1 12">Cell outer membrane</location>
        <topology evidence="1 12">Multi-pass membrane protein</topology>
    </subcellularLocation>
</comment>
<evidence type="ECO:0000256" key="4">
    <source>
        <dbReference type="ARBA" id="ARBA00022496"/>
    </source>
</evidence>
<evidence type="ECO:0000256" key="12">
    <source>
        <dbReference type="PROSITE-ProRule" id="PRU01360"/>
    </source>
</evidence>
<organism evidence="15 16">
    <name type="scientific">Mucilaginibacter jinjuensis</name>
    <dbReference type="NCBI Taxonomy" id="1176721"/>
    <lineage>
        <taxon>Bacteria</taxon>
        <taxon>Pseudomonadati</taxon>
        <taxon>Bacteroidota</taxon>
        <taxon>Sphingobacteriia</taxon>
        <taxon>Sphingobacteriales</taxon>
        <taxon>Sphingobacteriaceae</taxon>
        <taxon>Mucilaginibacter</taxon>
    </lineage>
</organism>
<reference evidence="15 16" key="1">
    <citation type="submission" date="2023-02" db="EMBL/GenBank/DDBJ databases">
        <title>Genome sequence of Mucilaginibacter jinjuensis strain KACC 16571.</title>
        <authorList>
            <person name="Kim S."/>
            <person name="Heo J."/>
            <person name="Kwon S.-W."/>
        </authorList>
    </citation>
    <scope>NUCLEOTIDE SEQUENCE [LARGE SCALE GENOMIC DNA]</scope>
    <source>
        <strain evidence="15 16">KACC 16571</strain>
    </source>
</reference>
<dbReference type="EMBL" id="CP117167">
    <property type="protein sequence ID" value="WCT11428.1"/>
    <property type="molecule type" value="Genomic_DNA"/>
</dbReference>
<dbReference type="Gene3D" id="3.55.50.30">
    <property type="match status" value="1"/>
</dbReference>
<evidence type="ECO:0000313" key="15">
    <source>
        <dbReference type="EMBL" id="WCT11428.1"/>
    </source>
</evidence>
<evidence type="ECO:0000256" key="13">
    <source>
        <dbReference type="RuleBase" id="RU003357"/>
    </source>
</evidence>
<dbReference type="NCBIfam" id="TIGR04057">
    <property type="entry name" value="SusC_RagA_signa"/>
    <property type="match status" value="1"/>
</dbReference>
<evidence type="ECO:0000256" key="1">
    <source>
        <dbReference type="ARBA" id="ARBA00004571"/>
    </source>
</evidence>
<evidence type="ECO:0000256" key="3">
    <source>
        <dbReference type="ARBA" id="ARBA00022452"/>
    </source>
</evidence>
<evidence type="ECO:0000256" key="8">
    <source>
        <dbReference type="ARBA" id="ARBA00023077"/>
    </source>
</evidence>
<dbReference type="InterPro" id="IPR000531">
    <property type="entry name" value="Beta-barrel_TonB"/>
</dbReference>
<dbReference type="SUPFAM" id="SSF49464">
    <property type="entry name" value="Carboxypeptidase regulatory domain-like"/>
    <property type="match status" value="1"/>
</dbReference>
<proteinExistence type="inferred from homology"/>
<evidence type="ECO:0000256" key="2">
    <source>
        <dbReference type="ARBA" id="ARBA00022448"/>
    </source>
</evidence>
<keyword evidence="2 12" id="KW-0813">Transport</keyword>
<dbReference type="SUPFAM" id="SSF56935">
    <property type="entry name" value="Porins"/>
    <property type="match status" value="1"/>
</dbReference>
<keyword evidence="10 15" id="KW-0675">Receptor</keyword>
<keyword evidence="7" id="KW-0408">Iron</keyword>
<evidence type="ECO:0000256" key="6">
    <source>
        <dbReference type="ARBA" id="ARBA00022729"/>
    </source>
</evidence>
<evidence type="ECO:0000256" key="10">
    <source>
        <dbReference type="ARBA" id="ARBA00023170"/>
    </source>
</evidence>
<dbReference type="InterPro" id="IPR012910">
    <property type="entry name" value="Plug_dom"/>
</dbReference>
<accession>A0ABY7T5A8</accession>
<dbReference type="Pfam" id="PF07715">
    <property type="entry name" value="Plug"/>
    <property type="match status" value="1"/>
</dbReference>
<keyword evidence="8 13" id="KW-0798">TonB box</keyword>
<evidence type="ECO:0000313" key="16">
    <source>
        <dbReference type="Proteomes" id="UP001216139"/>
    </source>
</evidence>
<keyword evidence="16" id="KW-1185">Reference proteome</keyword>
<dbReference type="PANTHER" id="PTHR30069:SF29">
    <property type="entry name" value="HEMOGLOBIN AND HEMOGLOBIN-HAPTOGLOBIN-BINDING PROTEIN 1-RELATED"/>
    <property type="match status" value="1"/>
</dbReference>
<dbReference type="PANTHER" id="PTHR30069">
    <property type="entry name" value="TONB-DEPENDENT OUTER MEMBRANE RECEPTOR"/>
    <property type="match status" value="1"/>
</dbReference>
<dbReference type="Pfam" id="PF07660">
    <property type="entry name" value="STN"/>
    <property type="match status" value="1"/>
</dbReference>
<protein>
    <submittedName>
        <fullName evidence="15">TonB-dependent receptor</fullName>
    </submittedName>
</protein>
<keyword evidence="11 12" id="KW-0998">Cell outer membrane</keyword>
<dbReference type="InterPro" id="IPR036942">
    <property type="entry name" value="Beta-barrel_TonB_sf"/>
</dbReference>
<dbReference type="Pfam" id="PF00593">
    <property type="entry name" value="TonB_dep_Rec_b-barrel"/>
    <property type="match status" value="1"/>
</dbReference>
<evidence type="ECO:0000256" key="5">
    <source>
        <dbReference type="ARBA" id="ARBA00022692"/>
    </source>
</evidence>
<keyword evidence="9 12" id="KW-0472">Membrane</keyword>
<gene>
    <name evidence="15" type="ORF">PQO05_22060</name>
</gene>